<comment type="caution">
    <text evidence="9">The sequence shown here is derived from an EMBL/GenBank/DDBJ whole genome shotgun (WGS) entry which is preliminary data.</text>
</comment>
<dbReference type="SUPFAM" id="SSF103473">
    <property type="entry name" value="MFS general substrate transporter"/>
    <property type="match status" value="1"/>
</dbReference>
<evidence type="ECO:0000313" key="9">
    <source>
        <dbReference type="EMBL" id="MFI6502962.1"/>
    </source>
</evidence>
<protein>
    <submittedName>
        <fullName evidence="9">MFS transporter</fullName>
    </submittedName>
</protein>
<evidence type="ECO:0000259" key="8">
    <source>
        <dbReference type="PROSITE" id="PS50850"/>
    </source>
</evidence>
<dbReference type="EMBL" id="JBITGY010000011">
    <property type="protein sequence ID" value="MFI6502962.1"/>
    <property type="molecule type" value="Genomic_DNA"/>
</dbReference>
<dbReference type="InterPro" id="IPR020846">
    <property type="entry name" value="MFS_dom"/>
</dbReference>
<evidence type="ECO:0000256" key="6">
    <source>
        <dbReference type="SAM" id="MobiDB-lite"/>
    </source>
</evidence>
<feature type="transmembrane region" description="Helical" evidence="7">
    <location>
        <begin position="292"/>
        <end position="312"/>
    </location>
</feature>
<feature type="compositionally biased region" description="Pro residues" evidence="6">
    <location>
        <begin position="46"/>
        <end position="55"/>
    </location>
</feature>
<organism evidence="9 10">
    <name type="scientific">Nonomuraea typhae</name>
    <dbReference type="NCBI Taxonomy" id="2603600"/>
    <lineage>
        <taxon>Bacteria</taxon>
        <taxon>Bacillati</taxon>
        <taxon>Actinomycetota</taxon>
        <taxon>Actinomycetes</taxon>
        <taxon>Streptosporangiales</taxon>
        <taxon>Streptosporangiaceae</taxon>
        <taxon>Nonomuraea</taxon>
    </lineage>
</organism>
<reference evidence="9 10" key="1">
    <citation type="submission" date="2024-10" db="EMBL/GenBank/DDBJ databases">
        <title>The Natural Products Discovery Center: Release of the First 8490 Sequenced Strains for Exploring Actinobacteria Biosynthetic Diversity.</title>
        <authorList>
            <person name="Kalkreuter E."/>
            <person name="Kautsar S.A."/>
            <person name="Yang D."/>
            <person name="Bader C.D."/>
            <person name="Teijaro C.N."/>
            <person name="Fluegel L."/>
            <person name="Davis C.M."/>
            <person name="Simpson J.R."/>
            <person name="Lauterbach L."/>
            <person name="Steele A.D."/>
            <person name="Gui C."/>
            <person name="Meng S."/>
            <person name="Li G."/>
            <person name="Viehrig K."/>
            <person name="Ye F."/>
            <person name="Su P."/>
            <person name="Kiefer A.F."/>
            <person name="Nichols A."/>
            <person name="Cepeda A.J."/>
            <person name="Yan W."/>
            <person name="Fan B."/>
            <person name="Jiang Y."/>
            <person name="Adhikari A."/>
            <person name="Zheng C.-J."/>
            <person name="Schuster L."/>
            <person name="Cowan T.M."/>
            <person name="Smanski M.J."/>
            <person name="Chevrette M.G."/>
            <person name="De Carvalho L.P.S."/>
            <person name="Shen B."/>
        </authorList>
    </citation>
    <scope>NUCLEOTIDE SEQUENCE [LARGE SCALE GENOMIC DNA]</scope>
    <source>
        <strain evidence="9 10">NPDC050545</strain>
    </source>
</reference>
<gene>
    <name evidence="9" type="ORF">ACIBG2_36670</name>
</gene>
<name>A0ABW7Z447_9ACTN</name>
<dbReference type="InterPro" id="IPR011701">
    <property type="entry name" value="MFS"/>
</dbReference>
<feature type="transmembrane region" description="Helical" evidence="7">
    <location>
        <begin position="205"/>
        <end position="230"/>
    </location>
</feature>
<feature type="transmembrane region" description="Helical" evidence="7">
    <location>
        <begin position="361"/>
        <end position="383"/>
    </location>
</feature>
<feature type="compositionally biased region" description="Low complexity" evidence="6">
    <location>
        <begin position="56"/>
        <end position="65"/>
    </location>
</feature>
<comment type="subcellular location">
    <subcellularLocation>
        <location evidence="1">Cell membrane</location>
        <topology evidence="1">Multi-pass membrane protein</topology>
    </subcellularLocation>
</comment>
<feature type="transmembrane region" description="Helical" evidence="7">
    <location>
        <begin position="333"/>
        <end position="355"/>
    </location>
</feature>
<dbReference type="PRINTS" id="PR01036">
    <property type="entry name" value="TCRTETB"/>
</dbReference>
<feature type="transmembrane region" description="Helical" evidence="7">
    <location>
        <begin position="174"/>
        <end position="193"/>
    </location>
</feature>
<keyword evidence="3 7" id="KW-0812">Transmembrane</keyword>
<keyword evidence="4 7" id="KW-1133">Transmembrane helix</keyword>
<dbReference type="PANTHER" id="PTHR42718">
    <property type="entry name" value="MAJOR FACILITATOR SUPERFAMILY MULTIDRUG TRANSPORTER MFSC"/>
    <property type="match status" value="1"/>
</dbReference>
<evidence type="ECO:0000256" key="1">
    <source>
        <dbReference type="ARBA" id="ARBA00004651"/>
    </source>
</evidence>
<dbReference type="Proteomes" id="UP001612741">
    <property type="component" value="Unassembled WGS sequence"/>
</dbReference>
<sequence>MMARAGVRWFGVLRVRRGGVGPLEAGRPEIGQVESGRPQVDAGPLRTPPAPPAAPGPAAAGAGAGRAQASDGAAGVGPVGLAVRLGALFGPSVFGVTAAGVALPQVAAELGAGGGAVAWVLTGHALALGIGTAVSGRLADTLGVRVVLLAGAVLLGAGALVAALAPALGVLVGGRLLLAAGSGAMAAGGATMLARAQAAGRARLLGAYGVVMGVFAASATLAGGVVTAWLSWRVAVVLPVLSLVALPWCLPLAGDGLGGRGRVDGVGAVLLSGSAAALLVVVQSASLGLGPVAVGVVVAGLAALASALVWWVRRRPYGFVPHAVVGRRVLWPVMAAGVGVFGGLFATMFAAPQVLARVHGWSVLGIGAALLPGAVVGAAAARWAGRLGVAGARRVLALVALAGAVALVAAGAGAGGAWMVVGAASLALAGFALAQIVVTGEMAAHLPAGVRGAGMGLVNLTLFVGGALGSGLVGALAPVLGLPSVLAVVAVFALLAALVSAF</sequence>
<evidence type="ECO:0000256" key="7">
    <source>
        <dbReference type="SAM" id="Phobius"/>
    </source>
</evidence>
<feature type="transmembrane region" description="Helical" evidence="7">
    <location>
        <begin position="116"/>
        <end position="134"/>
    </location>
</feature>
<feature type="transmembrane region" description="Helical" evidence="7">
    <location>
        <begin position="450"/>
        <end position="469"/>
    </location>
</feature>
<dbReference type="PROSITE" id="PS50850">
    <property type="entry name" value="MFS"/>
    <property type="match status" value="1"/>
</dbReference>
<dbReference type="Gene3D" id="1.20.1250.20">
    <property type="entry name" value="MFS general substrate transporter like domains"/>
    <property type="match status" value="2"/>
</dbReference>
<evidence type="ECO:0000256" key="4">
    <source>
        <dbReference type="ARBA" id="ARBA00022989"/>
    </source>
</evidence>
<feature type="region of interest" description="Disordered" evidence="6">
    <location>
        <begin position="24"/>
        <end position="65"/>
    </location>
</feature>
<dbReference type="Pfam" id="PF07690">
    <property type="entry name" value="MFS_1"/>
    <property type="match status" value="1"/>
</dbReference>
<evidence type="ECO:0000256" key="2">
    <source>
        <dbReference type="ARBA" id="ARBA00022448"/>
    </source>
</evidence>
<feature type="transmembrane region" description="Helical" evidence="7">
    <location>
        <begin position="475"/>
        <end position="499"/>
    </location>
</feature>
<dbReference type="InterPro" id="IPR036259">
    <property type="entry name" value="MFS_trans_sf"/>
</dbReference>
<dbReference type="RefSeq" id="WP_397088650.1">
    <property type="nucleotide sequence ID" value="NZ_JBITGY010000011.1"/>
</dbReference>
<feature type="domain" description="Major facilitator superfamily (MFS) profile" evidence="8">
    <location>
        <begin position="79"/>
        <end position="502"/>
    </location>
</feature>
<evidence type="ECO:0000313" key="10">
    <source>
        <dbReference type="Proteomes" id="UP001612741"/>
    </source>
</evidence>
<evidence type="ECO:0000256" key="3">
    <source>
        <dbReference type="ARBA" id="ARBA00022692"/>
    </source>
</evidence>
<dbReference type="PANTHER" id="PTHR42718:SF9">
    <property type="entry name" value="MAJOR FACILITATOR SUPERFAMILY MULTIDRUG TRANSPORTER MFSC"/>
    <property type="match status" value="1"/>
</dbReference>
<feature type="transmembrane region" description="Helical" evidence="7">
    <location>
        <begin position="266"/>
        <end position="286"/>
    </location>
</feature>
<feature type="transmembrane region" description="Helical" evidence="7">
    <location>
        <begin position="418"/>
        <end position="438"/>
    </location>
</feature>
<feature type="transmembrane region" description="Helical" evidence="7">
    <location>
        <begin position="395"/>
        <end position="412"/>
    </location>
</feature>
<proteinExistence type="predicted"/>
<keyword evidence="2" id="KW-0813">Transport</keyword>
<keyword evidence="10" id="KW-1185">Reference proteome</keyword>
<feature type="transmembrane region" description="Helical" evidence="7">
    <location>
        <begin position="236"/>
        <end position="254"/>
    </location>
</feature>
<feature type="transmembrane region" description="Helical" evidence="7">
    <location>
        <begin position="85"/>
        <end position="104"/>
    </location>
</feature>
<accession>A0ABW7Z447</accession>
<evidence type="ECO:0000256" key="5">
    <source>
        <dbReference type="ARBA" id="ARBA00023136"/>
    </source>
</evidence>
<keyword evidence="5 7" id="KW-0472">Membrane</keyword>
<feature type="transmembrane region" description="Helical" evidence="7">
    <location>
        <begin position="146"/>
        <end position="168"/>
    </location>
</feature>